<proteinExistence type="predicted"/>
<organism evidence="3 4">
    <name type="scientific">Polaribacter marinus</name>
    <dbReference type="NCBI Taxonomy" id="2916838"/>
    <lineage>
        <taxon>Bacteria</taxon>
        <taxon>Pseudomonadati</taxon>
        <taxon>Bacteroidota</taxon>
        <taxon>Flavobacteriia</taxon>
        <taxon>Flavobacteriales</taxon>
        <taxon>Flavobacteriaceae</taxon>
    </lineage>
</organism>
<feature type="coiled-coil region" evidence="1">
    <location>
        <begin position="76"/>
        <end position="117"/>
    </location>
</feature>
<evidence type="ECO:0008006" key="5">
    <source>
        <dbReference type="Google" id="ProtNLM"/>
    </source>
</evidence>
<keyword evidence="2" id="KW-0812">Transmembrane</keyword>
<protein>
    <recommendedName>
        <fullName evidence="5">Cell wall anchor protein</fullName>
    </recommendedName>
</protein>
<feature type="transmembrane region" description="Helical" evidence="2">
    <location>
        <begin position="6"/>
        <end position="26"/>
    </location>
</feature>
<keyword evidence="2" id="KW-1133">Transmembrane helix</keyword>
<name>A0A9X1VU47_9FLAO</name>
<evidence type="ECO:0000313" key="4">
    <source>
        <dbReference type="Proteomes" id="UP001139369"/>
    </source>
</evidence>
<dbReference type="AlphaFoldDB" id="A0A9X1VU47"/>
<evidence type="ECO:0000256" key="2">
    <source>
        <dbReference type="SAM" id="Phobius"/>
    </source>
</evidence>
<evidence type="ECO:0000313" key="3">
    <source>
        <dbReference type="EMBL" id="MCI2229591.1"/>
    </source>
</evidence>
<dbReference type="Proteomes" id="UP001139369">
    <property type="component" value="Unassembled WGS sequence"/>
</dbReference>
<gene>
    <name evidence="3" type="ORF">MC378_10465</name>
</gene>
<evidence type="ECO:0000256" key="1">
    <source>
        <dbReference type="SAM" id="Coils"/>
    </source>
</evidence>
<comment type="caution">
    <text evidence="3">The sequence shown here is derived from an EMBL/GenBank/DDBJ whole genome shotgun (WGS) entry which is preliminary data.</text>
</comment>
<keyword evidence="1" id="KW-0175">Coiled coil</keyword>
<dbReference type="EMBL" id="JAKQYM010000007">
    <property type="protein sequence ID" value="MCI2229591.1"/>
    <property type="molecule type" value="Genomic_DNA"/>
</dbReference>
<dbReference type="RefSeq" id="WP_242178717.1">
    <property type="nucleotide sequence ID" value="NZ_JAKQYM010000007.1"/>
</dbReference>
<keyword evidence="2" id="KW-0472">Membrane</keyword>
<accession>A0A9X1VU47</accession>
<reference evidence="3" key="1">
    <citation type="submission" date="2022-02" db="EMBL/GenBank/DDBJ databases">
        <title>Polaribacter sp. MSW13, isolated from seawater.</title>
        <authorList>
            <person name="Kristyanto S."/>
            <person name="Jung J."/>
            <person name="Jeon C.O."/>
        </authorList>
    </citation>
    <scope>NUCLEOTIDE SEQUENCE</scope>
    <source>
        <strain evidence="3">MSW13</strain>
    </source>
</reference>
<sequence length="119" mass="13868">MDFITDNLVLIFTTIFGGGTLTAYIFERKKNQALTKGVEADVDSKDIQNGKDVVSMYKEAMDDLNHRYEKKFNDIVEMYDRKMKVLEDEIKLHKRMNTALKKENADLKRQLRDADNSTK</sequence>
<keyword evidence="4" id="KW-1185">Reference proteome</keyword>